<dbReference type="OMA" id="WVERPIS"/>
<evidence type="ECO:0000313" key="1">
    <source>
        <dbReference type="EMBL" id="CCX32759.1"/>
    </source>
</evidence>
<sequence>MDYMAGVRNLALEPLYESTVDWKRIIFFNDVFFDWRGVMALLTTEGEVVCSLDLDGGGLYDSWVLKDQCGGAVSLIWPYFWHPDDQRHVARLKPFEVGNCWNGIASLNALPFLNSSMSLFNISEPLRFPNNTAGCYQSECTALPLKLIDITKSDGPRAVIHPDVTVTYTKQWWNWYSVIMRLKIVEWWIDWVERPISWAWWPWLAPMTRWKGLDVEGEVECTIPSWDRCTR</sequence>
<dbReference type="Pfam" id="PF11735">
    <property type="entry name" value="CAP59_mtransfer"/>
    <property type="match status" value="1"/>
</dbReference>
<dbReference type="PANTHER" id="PTHR34144:SF7">
    <property type="entry name" value="EXPORT PROTEIN (CAP59), PUTATIVE (AFU_ORTHOLOGUE AFUA_7G05020)-RELATED"/>
    <property type="match status" value="1"/>
</dbReference>
<dbReference type="eggNOG" id="ENOG502RJAT">
    <property type="taxonomic scope" value="Eukaryota"/>
</dbReference>
<dbReference type="PANTHER" id="PTHR34144">
    <property type="entry name" value="CHROMOSOME 8, WHOLE GENOME SHOTGUN SEQUENCE"/>
    <property type="match status" value="1"/>
</dbReference>
<dbReference type="Proteomes" id="UP000018144">
    <property type="component" value="Unassembled WGS sequence"/>
</dbReference>
<accession>U4LKY4</accession>
<reference evidence="1 2" key="1">
    <citation type="journal article" date="2013" name="PLoS Genet.">
        <title>The genome and development-dependent transcriptomes of Pyronema confluens: a window into fungal evolution.</title>
        <authorList>
            <person name="Traeger S."/>
            <person name="Altegoer F."/>
            <person name="Freitag M."/>
            <person name="Gabaldon T."/>
            <person name="Kempken F."/>
            <person name="Kumar A."/>
            <person name="Marcet-Houben M."/>
            <person name="Poggeler S."/>
            <person name="Stajich J.E."/>
            <person name="Nowrousian M."/>
        </authorList>
    </citation>
    <scope>NUCLEOTIDE SEQUENCE [LARGE SCALE GENOMIC DNA]</scope>
    <source>
        <strain evidence="2">CBS 100304</strain>
        <tissue evidence="1">Vegetative mycelium</tissue>
    </source>
</reference>
<keyword evidence="1" id="KW-0808">Transferase</keyword>
<evidence type="ECO:0000313" key="2">
    <source>
        <dbReference type="Proteomes" id="UP000018144"/>
    </source>
</evidence>
<dbReference type="InterPro" id="IPR021047">
    <property type="entry name" value="Mannosyltransferase_CMT1"/>
</dbReference>
<proteinExistence type="predicted"/>
<dbReference type="EMBL" id="HF935907">
    <property type="protein sequence ID" value="CCX32759.1"/>
    <property type="molecule type" value="Genomic_DNA"/>
</dbReference>
<organism evidence="1 2">
    <name type="scientific">Pyronema omphalodes (strain CBS 100304)</name>
    <name type="common">Pyronema confluens</name>
    <dbReference type="NCBI Taxonomy" id="1076935"/>
    <lineage>
        <taxon>Eukaryota</taxon>
        <taxon>Fungi</taxon>
        <taxon>Dikarya</taxon>
        <taxon>Ascomycota</taxon>
        <taxon>Pezizomycotina</taxon>
        <taxon>Pezizomycetes</taxon>
        <taxon>Pezizales</taxon>
        <taxon>Pyronemataceae</taxon>
        <taxon>Pyronema</taxon>
    </lineage>
</organism>
<dbReference type="GO" id="GO:0016757">
    <property type="term" value="F:glycosyltransferase activity"/>
    <property type="evidence" value="ECO:0007669"/>
    <property type="project" value="UniProtKB-KW"/>
</dbReference>
<keyword evidence="1" id="KW-0328">Glycosyltransferase</keyword>
<dbReference type="OrthoDB" id="262547at2759"/>
<keyword evidence="2" id="KW-1185">Reference proteome</keyword>
<gene>
    <name evidence="1" type="ORF">PCON_13610</name>
</gene>
<dbReference type="AlphaFoldDB" id="U4LKY4"/>
<protein>
    <submittedName>
        <fullName evidence="1">Similar to Alpha-1,3-mannosyltransferase CMT1 acc. no. Q6U1Z4</fullName>
    </submittedName>
</protein>
<name>U4LKY4_PYROM</name>